<reference evidence="2" key="1">
    <citation type="journal article" date="2014" name="Front. Microbiol.">
        <title>High frequency of phylogenetically diverse reductive dehalogenase-homologous genes in deep subseafloor sedimentary metagenomes.</title>
        <authorList>
            <person name="Kawai M."/>
            <person name="Futagami T."/>
            <person name="Toyoda A."/>
            <person name="Takaki Y."/>
            <person name="Nishi S."/>
            <person name="Hori S."/>
            <person name="Arai W."/>
            <person name="Tsubouchi T."/>
            <person name="Morono Y."/>
            <person name="Uchiyama I."/>
            <person name="Ito T."/>
            <person name="Fujiyama A."/>
            <person name="Inagaki F."/>
            <person name="Takami H."/>
        </authorList>
    </citation>
    <scope>NUCLEOTIDE SEQUENCE</scope>
    <source>
        <strain evidence="2">Expedition CK06-06</strain>
    </source>
</reference>
<evidence type="ECO:0000259" key="1">
    <source>
        <dbReference type="PROSITE" id="PS50075"/>
    </source>
</evidence>
<dbReference type="InterPro" id="IPR009081">
    <property type="entry name" value="PP-bd_ACP"/>
</dbReference>
<dbReference type="Pfam" id="PF00550">
    <property type="entry name" value="PP-binding"/>
    <property type="match status" value="1"/>
</dbReference>
<dbReference type="Gene3D" id="1.10.1200.10">
    <property type="entry name" value="ACP-like"/>
    <property type="match status" value="1"/>
</dbReference>
<dbReference type="AlphaFoldDB" id="X1UAC0"/>
<feature type="domain" description="Carrier" evidence="1">
    <location>
        <begin position="1"/>
        <end position="77"/>
    </location>
</feature>
<evidence type="ECO:0000313" key="2">
    <source>
        <dbReference type="EMBL" id="GAJ00527.1"/>
    </source>
</evidence>
<comment type="caution">
    <text evidence="2">The sequence shown here is derived from an EMBL/GenBank/DDBJ whole genome shotgun (WGS) entry which is preliminary data.</text>
</comment>
<sequence length="79" mass="9170">MKKKEFIDELKDALEIEDEDQEITLETDLRYVEEYDSLSVLAIIAMIDKNFGKQIPSSDFSKITTVSSLMELIGKEYFQ</sequence>
<protein>
    <recommendedName>
        <fullName evidence="1">Carrier domain-containing protein</fullName>
    </recommendedName>
</protein>
<dbReference type="EMBL" id="BARW01022549">
    <property type="protein sequence ID" value="GAJ00527.1"/>
    <property type="molecule type" value="Genomic_DNA"/>
</dbReference>
<proteinExistence type="predicted"/>
<dbReference type="PROSITE" id="PS50075">
    <property type="entry name" value="CARRIER"/>
    <property type="match status" value="1"/>
</dbReference>
<gene>
    <name evidence="2" type="ORF">S12H4_37597</name>
</gene>
<organism evidence="2">
    <name type="scientific">marine sediment metagenome</name>
    <dbReference type="NCBI Taxonomy" id="412755"/>
    <lineage>
        <taxon>unclassified sequences</taxon>
        <taxon>metagenomes</taxon>
        <taxon>ecological metagenomes</taxon>
    </lineage>
</organism>
<accession>X1UAC0</accession>
<dbReference type="InterPro" id="IPR036736">
    <property type="entry name" value="ACP-like_sf"/>
</dbReference>
<name>X1UAC0_9ZZZZ</name>
<dbReference type="SUPFAM" id="SSF47336">
    <property type="entry name" value="ACP-like"/>
    <property type="match status" value="1"/>
</dbReference>